<organism evidence="4 5">
    <name type="scientific">Rhodococcus zopfii</name>
    <dbReference type="NCBI Taxonomy" id="43772"/>
    <lineage>
        <taxon>Bacteria</taxon>
        <taxon>Bacillati</taxon>
        <taxon>Actinomycetota</taxon>
        <taxon>Actinomycetes</taxon>
        <taxon>Mycobacteriales</taxon>
        <taxon>Nocardiaceae</taxon>
        <taxon>Rhodococcus</taxon>
    </lineage>
</organism>
<feature type="compositionally biased region" description="Pro residues" evidence="1">
    <location>
        <begin position="168"/>
        <end position="178"/>
    </location>
</feature>
<evidence type="ECO:0000313" key="4">
    <source>
        <dbReference type="EMBL" id="MDV2477150.1"/>
    </source>
</evidence>
<dbReference type="Pfam" id="PF13539">
    <property type="entry name" value="Peptidase_M15_4"/>
    <property type="match status" value="1"/>
</dbReference>
<protein>
    <submittedName>
        <fullName evidence="4">M15 family peptidase</fullName>
    </submittedName>
</protein>
<comment type="caution">
    <text evidence="4">The sequence shown here is derived from an EMBL/GenBank/DDBJ whole genome shotgun (WGS) entry which is preliminary data.</text>
</comment>
<dbReference type="EMBL" id="WBMO01000001">
    <property type="protein sequence ID" value="MDV2477150.1"/>
    <property type="molecule type" value="Genomic_DNA"/>
</dbReference>
<dbReference type="Pfam" id="PF01471">
    <property type="entry name" value="PG_binding_1"/>
    <property type="match status" value="1"/>
</dbReference>
<keyword evidence="5" id="KW-1185">Reference proteome</keyword>
<dbReference type="Proteomes" id="UP001275440">
    <property type="component" value="Unassembled WGS sequence"/>
</dbReference>
<accession>A0ABU3WT10</accession>
<proteinExistence type="predicted"/>
<evidence type="ECO:0000259" key="2">
    <source>
        <dbReference type="Pfam" id="PF01471"/>
    </source>
</evidence>
<dbReference type="SUPFAM" id="SSF55166">
    <property type="entry name" value="Hedgehog/DD-peptidase"/>
    <property type="match status" value="1"/>
</dbReference>
<dbReference type="InterPro" id="IPR009045">
    <property type="entry name" value="Zn_M74/Hedgehog-like"/>
</dbReference>
<dbReference type="InterPro" id="IPR002477">
    <property type="entry name" value="Peptidoglycan-bd-like"/>
</dbReference>
<dbReference type="InterPro" id="IPR036365">
    <property type="entry name" value="PGBD-like_sf"/>
</dbReference>
<gene>
    <name evidence="4" type="ORF">F8M49_20740</name>
</gene>
<feature type="region of interest" description="Disordered" evidence="1">
    <location>
        <begin position="166"/>
        <end position="190"/>
    </location>
</feature>
<feature type="domain" description="Peptidoglycan binding-like" evidence="2">
    <location>
        <begin position="193"/>
        <end position="248"/>
    </location>
</feature>
<dbReference type="Gene3D" id="1.10.101.10">
    <property type="entry name" value="PGBD-like superfamily/PGBD"/>
    <property type="match status" value="1"/>
</dbReference>
<evidence type="ECO:0000259" key="3">
    <source>
        <dbReference type="Pfam" id="PF13539"/>
    </source>
</evidence>
<reference evidence="4 5" key="1">
    <citation type="submission" date="2019-10" db="EMBL/GenBank/DDBJ databases">
        <title>Draft Genome Assembly of Rhodococcus zopfii DSM44189.</title>
        <authorList>
            <person name="Sutton J.M."/>
            <person name="Akob D.M."/>
            <person name="Bushman T.J."/>
        </authorList>
    </citation>
    <scope>NUCLEOTIDE SEQUENCE [LARGE SCALE GENOMIC DNA]</scope>
    <source>
        <strain evidence="4 5">DSM 44189</strain>
    </source>
</reference>
<dbReference type="SUPFAM" id="SSF47090">
    <property type="entry name" value="PGBD-like"/>
    <property type="match status" value="1"/>
</dbReference>
<dbReference type="InterPro" id="IPR036366">
    <property type="entry name" value="PGBDSf"/>
</dbReference>
<dbReference type="InterPro" id="IPR039561">
    <property type="entry name" value="Peptidase_M15C"/>
</dbReference>
<feature type="domain" description="Peptidase M15C" evidence="3">
    <location>
        <begin position="75"/>
        <end position="134"/>
    </location>
</feature>
<sequence length="252" mass="27293">MSFRIAYGNKYSENGWRMCNRDACVVANPLPYTNTAPIRAGDAATILNAWIIWYHRNVEPLTSPVWGWSNENAVGNSNHLSGTAVDINAPKYPWGLRSMPRDRIVKVRAGLRLFEGAVFWGADWGRADEMHYQIGYPEGDKRIAAFAAKLNAGHLGIYAPAPGSGTPAPAPAPAPAPVPSSSRPTLSRGGVGTHVRYLQSLLNRAYPAYSTLVVDGDFGPATEAVVREFQRRAGLPVDGIVGPATWLRLGVQ</sequence>
<evidence type="ECO:0000256" key="1">
    <source>
        <dbReference type="SAM" id="MobiDB-lite"/>
    </source>
</evidence>
<name>A0ABU3WT10_9NOCA</name>
<evidence type="ECO:0000313" key="5">
    <source>
        <dbReference type="Proteomes" id="UP001275440"/>
    </source>
</evidence>